<dbReference type="InterPro" id="IPR039663">
    <property type="entry name" value="AIP/AIPL1/TTC9"/>
</dbReference>
<dbReference type="SMART" id="SM00028">
    <property type="entry name" value="TPR"/>
    <property type="match status" value="3"/>
</dbReference>
<evidence type="ECO:0000313" key="6">
    <source>
        <dbReference type="Proteomes" id="UP000813463"/>
    </source>
</evidence>
<organism evidence="6 7">
    <name type="scientific">Spinacia oleracea</name>
    <name type="common">Spinach</name>
    <dbReference type="NCBI Taxonomy" id="3562"/>
    <lineage>
        <taxon>Eukaryota</taxon>
        <taxon>Viridiplantae</taxon>
        <taxon>Streptophyta</taxon>
        <taxon>Embryophyta</taxon>
        <taxon>Tracheophyta</taxon>
        <taxon>Spermatophyta</taxon>
        <taxon>Magnoliopsida</taxon>
        <taxon>eudicotyledons</taxon>
        <taxon>Gunneridae</taxon>
        <taxon>Pentapetalae</taxon>
        <taxon>Caryophyllales</taxon>
        <taxon>Chenopodiaceae</taxon>
        <taxon>Chenopodioideae</taxon>
        <taxon>Anserineae</taxon>
        <taxon>Spinacia</taxon>
    </lineage>
</organism>
<evidence type="ECO:0000256" key="2">
    <source>
        <dbReference type="ARBA" id="ARBA00022803"/>
    </source>
</evidence>
<evidence type="ECO:0000256" key="4">
    <source>
        <dbReference type="PROSITE-ProRule" id="PRU00339"/>
    </source>
</evidence>
<gene>
    <name evidence="7" type="primary">LOC110782449</name>
</gene>
<dbReference type="Gene3D" id="1.25.40.10">
    <property type="entry name" value="Tetratricopeptide repeat domain"/>
    <property type="match status" value="1"/>
</dbReference>
<dbReference type="SUPFAM" id="SSF48452">
    <property type="entry name" value="TPR-like"/>
    <property type="match status" value="1"/>
</dbReference>
<dbReference type="Proteomes" id="UP000813463">
    <property type="component" value="Chromosome 3"/>
</dbReference>
<keyword evidence="6" id="KW-1185">Reference proteome</keyword>
<comment type="catalytic activity">
    <reaction evidence="3">
        <text>[protein]-peptidylproline (omega=180) = [protein]-peptidylproline (omega=0)</text>
        <dbReference type="Rhea" id="RHEA:16237"/>
        <dbReference type="Rhea" id="RHEA-COMP:10747"/>
        <dbReference type="Rhea" id="RHEA-COMP:10748"/>
        <dbReference type="ChEBI" id="CHEBI:83833"/>
        <dbReference type="ChEBI" id="CHEBI:83834"/>
        <dbReference type="EC" id="5.2.1.8"/>
    </reaction>
</comment>
<feature type="domain" description="PPIase FKBP-type" evidence="5">
    <location>
        <begin position="69"/>
        <end position="161"/>
    </location>
</feature>
<dbReference type="AlphaFoldDB" id="A0A9R0JPZ1"/>
<dbReference type="PROSITE" id="PS50059">
    <property type="entry name" value="FKBP_PPIASE"/>
    <property type="match status" value="1"/>
</dbReference>
<evidence type="ECO:0000259" key="5">
    <source>
        <dbReference type="PROSITE" id="PS50059"/>
    </source>
</evidence>
<dbReference type="PROSITE" id="PS50005">
    <property type="entry name" value="TPR"/>
    <property type="match status" value="1"/>
</dbReference>
<dbReference type="PANTHER" id="PTHR11242:SF0">
    <property type="entry name" value="TPR_REGION DOMAIN-CONTAINING PROTEIN"/>
    <property type="match status" value="1"/>
</dbReference>
<dbReference type="InterPro" id="IPR046357">
    <property type="entry name" value="PPIase_dom_sf"/>
</dbReference>
<dbReference type="InterPro" id="IPR011990">
    <property type="entry name" value="TPR-like_helical_dom_sf"/>
</dbReference>
<dbReference type="KEGG" id="soe:110782449"/>
<evidence type="ECO:0000256" key="1">
    <source>
        <dbReference type="ARBA" id="ARBA00022737"/>
    </source>
</evidence>
<dbReference type="GeneID" id="110782449"/>
<dbReference type="Pfam" id="PF00254">
    <property type="entry name" value="FKBP_C"/>
    <property type="match status" value="1"/>
</dbReference>
<dbReference type="InterPro" id="IPR019734">
    <property type="entry name" value="TPR_rpt"/>
</dbReference>
<proteinExistence type="predicted"/>
<dbReference type="PANTHER" id="PTHR11242">
    <property type="entry name" value="ARYL HYDROCARBON RECEPTOR INTERACTING PROTEIN RELATED"/>
    <property type="match status" value="1"/>
</dbReference>
<dbReference type="SUPFAM" id="SSF54534">
    <property type="entry name" value="FKBP-like"/>
    <property type="match status" value="1"/>
</dbReference>
<keyword evidence="1" id="KW-0677">Repeat</keyword>
<name>A0A9R0JPZ1_SPIOL</name>
<dbReference type="RefSeq" id="XP_021842295.1">
    <property type="nucleotide sequence ID" value="XM_021986603.2"/>
</dbReference>
<reference evidence="7" key="2">
    <citation type="submission" date="2025-08" db="UniProtKB">
        <authorList>
            <consortium name="RefSeq"/>
        </authorList>
    </citation>
    <scope>IDENTIFICATION</scope>
    <source>
        <tissue evidence="7">Leaf</tissue>
    </source>
</reference>
<keyword evidence="3" id="KW-0697">Rotamase</keyword>
<dbReference type="OrthoDB" id="433738at2759"/>
<protein>
    <recommendedName>
        <fullName evidence="3">peptidylprolyl isomerase</fullName>
        <ecNumber evidence="3">5.2.1.8</ecNumber>
    </recommendedName>
</protein>
<keyword evidence="3 7" id="KW-0413">Isomerase</keyword>
<dbReference type="Gene3D" id="3.10.50.40">
    <property type="match status" value="1"/>
</dbReference>
<reference evidence="6" key="1">
    <citation type="journal article" date="2021" name="Nat. Commun.">
        <title>Genomic analyses provide insights into spinach domestication and the genetic basis of agronomic traits.</title>
        <authorList>
            <person name="Cai X."/>
            <person name="Sun X."/>
            <person name="Xu C."/>
            <person name="Sun H."/>
            <person name="Wang X."/>
            <person name="Ge C."/>
            <person name="Zhang Z."/>
            <person name="Wang Q."/>
            <person name="Fei Z."/>
            <person name="Jiao C."/>
            <person name="Wang Q."/>
        </authorList>
    </citation>
    <scope>NUCLEOTIDE SEQUENCE [LARGE SCALE GENOMIC DNA]</scope>
    <source>
        <strain evidence="6">cv. Varoflay</strain>
    </source>
</reference>
<feature type="repeat" description="TPR" evidence="4">
    <location>
        <begin position="266"/>
        <end position="299"/>
    </location>
</feature>
<sequence length="365" mass="42172">MEDVVEQQSQFVGEEGESDIITEEAAFVREEPHQDGNAPPKPDAEVEVLHEKVTKQIIKEGHGEKPSKYSTCFVHYRAWTESTQHKFEDTWQEQRPIELVLGKEKKEMEGLRIGISNMKSGERALLHVGWELCYGKEGSFSFPNVPPMADILYEVELIGFDETNQGKQRSDMTVEERIGAADRRRMDGNALFKEEKLEDAMQQYEMAIAYMGDDFMFQLFGKYHDMALGVKNPCHLNMAACFIKLKQYEDAITQCNIVLAENANNVKALYRRGKARAELGQTEAAKEDLLKARKYAPNDKAVARELQLLAEHDKVVYQKQKEMYKGILGPRPEPKPERTNWLAFFWQWLISLFYKLFNRKTEKTD</sequence>
<evidence type="ECO:0000313" key="7">
    <source>
        <dbReference type="RefSeq" id="XP_021842295.1"/>
    </source>
</evidence>
<keyword evidence="2 4" id="KW-0802">TPR repeat</keyword>
<accession>A0A9R0JPZ1</accession>
<dbReference type="Pfam" id="PF13174">
    <property type="entry name" value="TPR_6"/>
    <property type="match status" value="1"/>
</dbReference>
<dbReference type="InterPro" id="IPR001179">
    <property type="entry name" value="PPIase_FKBP_dom"/>
</dbReference>
<dbReference type="EC" id="5.2.1.8" evidence="3"/>
<dbReference type="GO" id="GO:0003755">
    <property type="term" value="F:peptidyl-prolyl cis-trans isomerase activity"/>
    <property type="evidence" value="ECO:0007669"/>
    <property type="project" value="UniProtKB-KW"/>
</dbReference>
<dbReference type="FunFam" id="1.25.40.10:FF:000708">
    <property type="entry name" value="Peptidylprolyl isomerase"/>
    <property type="match status" value="1"/>
</dbReference>
<evidence type="ECO:0000256" key="3">
    <source>
        <dbReference type="PROSITE-ProRule" id="PRU00277"/>
    </source>
</evidence>